<comment type="caution">
    <text evidence="2">The sequence shown here is derived from an EMBL/GenBank/DDBJ whole genome shotgun (WGS) entry which is preliminary data.</text>
</comment>
<evidence type="ECO:0000259" key="1">
    <source>
        <dbReference type="PROSITE" id="PS50878"/>
    </source>
</evidence>
<evidence type="ECO:0000313" key="2">
    <source>
        <dbReference type="EMBL" id="KAK3879685.1"/>
    </source>
</evidence>
<dbReference type="PANTHER" id="PTHR33332">
    <property type="entry name" value="REVERSE TRANSCRIPTASE DOMAIN-CONTAINING PROTEIN"/>
    <property type="match status" value="1"/>
</dbReference>
<feature type="domain" description="Reverse transcriptase" evidence="1">
    <location>
        <begin position="1"/>
        <end position="211"/>
    </location>
</feature>
<dbReference type="Proteomes" id="UP001286313">
    <property type="component" value="Unassembled WGS sequence"/>
</dbReference>
<dbReference type="AlphaFoldDB" id="A0AAE1KRT7"/>
<name>A0AAE1KRT7_PETCI</name>
<evidence type="ECO:0000313" key="3">
    <source>
        <dbReference type="Proteomes" id="UP001286313"/>
    </source>
</evidence>
<sequence length="227" mass="25824">MRDQLVEFFDKKGLFNCGQHGLRKGRSCLSQLLAHQQEYIMDSLEEGSNVDTCIYLDFAKAFDKVDHGIVMHKLSSMGIKGKLGKWIHSFLHGRFQRVAVNGTRYVKSCSACTCTYCSCVPQGLVLGPFLFLALISDIDTNVEHSITSSFADDTRVTRKVKTHEDTELLQEDLNTIYRWAAENNMLFNESKFEALRYGSNNNIKEHTNYNTTQGPIDFKSDLCDLWA</sequence>
<dbReference type="EMBL" id="JAWQEG010001409">
    <property type="protein sequence ID" value="KAK3879685.1"/>
    <property type="molecule type" value="Genomic_DNA"/>
</dbReference>
<proteinExistence type="predicted"/>
<dbReference type="Pfam" id="PF00078">
    <property type="entry name" value="RVT_1"/>
    <property type="match status" value="1"/>
</dbReference>
<dbReference type="InterPro" id="IPR043502">
    <property type="entry name" value="DNA/RNA_pol_sf"/>
</dbReference>
<dbReference type="InterPro" id="IPR000477">
    <property type="entry name" value="RT_dom"/>
</dbReference>
<dbReference type="PROSITE" id="PS50878">
    <property type="entry name" value="RT_POL"/>
    <property type="match status" value="1"/>
</dbReference>
<gene>
    <name evidence="2" type="ORF">Pcinc_015766</name>
</gene>
<reference evidence="2" key="1">
    <citation type="submission" date="2023-10" db="EMBL/GenBank/DDBJ databases">
        <title>Genome assemblies of two species of porcelain crab, Petrolisthes cinctipes and Petrolisthes manimaculis (Anomura: Porcellanidae).</title>
        <authorList>
            <person name="Angst P."/>
        </authorList>
    </citation>
    <scope>NUCLEOTIDE SEQUENCE</scope>
    <source>
        <strain evidence="2">PB745_01</strain>
        <tissue evidence="2">Gill</tissue>
    </source>
</reference>
<keyword evidence="3" id="KW-1185">Reference proteome</keyword>
<dbReference type="GO" id="GO:0071897">
    <property type="term" value="P:DNA biosynthetic process"/>
    <property type="evidence" value="ECO:0007669"/>
    <property type="project" value="UniProtKB-ARBA"/>
</dbReference>
<organism evidence="2 3">
    <name type="scientific">Petrolisthes cinctipes</name>
    <name type="common">Flat porcelain crab</name>
    <dbReference type="NCBI Taxonomy" id="88211"/>
    <lineage>
        <taxon>Eukaryota</taxon>
        <taxon>Metazoa</taxon>
        <taxon>Ecdysozoa</taxon>
        <taxon>Arthropoda</taxon>
        <taxon>Crustacea</taxon>
        <taxon>Multicrustacea</taxon>
        <taxon>Malacostraca</taxon>
        <taxon>Eumalacostraca</taxon>
        <taxon>Eucarida</taxon>
        <taxon>Decapoda</taxon>
        <taxon>Pleocyemata</taxon>
        <taxon>Anomura</taxon>
        <taxon>Galatheoidea</taxon>
        <taxon>Porcellanidae</taxon>
        <taxon>Petrolisthes</taxon>
    </lineage>
</organism>
<dbReference type="SUPFAM" id="SSF56672">
    <property type="entry name" value="DNA/RNA polymerases"/>
    <property type="match status" value="1"/>
</dbReference>
<accession>A0AAE1KRT7</accession>
<protein>
    <recommendedName>
        <fullName evidence="1">Reverse transcriptase domain-containing protein</fullName>
    </recommendedName>
</protein>